<dbReference type="EMBL" id="PP810246">
    <property type="protein sequence ID" value="XCH42371.1"/>
    <property type="molecule type" value="Genomic_DNA"/>
</dbReference>
<evidence type="ECO:0008006" key="2">
    <source>
        <dbReference type="Google" id="ProtNLM"/>
    </source>
</evidence>
<proteinExistence type="predicted"/>
<accession>A0AAU8GP27</accession>
<organism evidence="1">
    <name type="scientific">Salmonella phage PMBT31</name>
    <dbReference type="NCBI Taxonomy" id="3153514"/>
    <lineage>
        <taxon>Viruses</taxon>
        <taxon>Duplodnaviria</taxon>
        <taxon>Heunggongvirae</taxon>
        <taxon>Uroviricota</taxon>
        <taxon>Caudoviricetes</taxon>
    </lineage>
</organism>
<evidence type="ECO:0000313" key="1">
    <source>
        <dbReference type="EMBL" id="XCH42371.1"/>
    </source>
</evidence>
<sequence>MLQIITPFKSPHFRQGVIFGNIASINIYPFIGVDLVMNISAEKQAQILKMAADFNFYGKRLRATKLEVCDDISKAVYDTPKHSTAICDWLEANKPAKPKAAKAVKAIKNDDRPEAAGIVSSTVEQWEVKSGRRFILTSIQNNTFPHKNFLKALEQYASYYGAELLVSKFIYNKNGFQNGEGGEKIKYDPAFDKYICEKNVFLNNRRFAFMAEINVLPTADYPLSGFAETATALNIEGLAIGHAKITAESVPALKGEVVRRMYSTGTATLKNYIQQKAGQKAEALHNYGALLVEFDDDGEFFVRQLETMDESGMFYDLNVCAVPTGCFKTSDHVLGLQYGDIHAEKLDDECAVASWASENSLLDILKPKYQFIHDVHDFTSRNHHNRASGVFLAKQYAAGRDKVIDDLIDTGRVLESMEREFSQTIIVESNHDLALSRWLDDRNANIKDDPANAELYHSLNAAIYAAIAKQDDTFNVLDYALRNVAGCEFNAIFLTTDQSFKIAGIECGVHGHNGINGSRGNPKQFKKLGRLNTGHTHTASIYGGVYTAGVAGSLDMGYNVGASSWTQTHLITYANGQRTLIDFKNGKFFA</sequence>
<reference evidence="1" key="1">
    <citation type="submission" date="2024-05" db="EMBL/GenBank/DDBJ databases">
        <title>This phage originates from the Bacteriophage catalogue of the Bacteriophage Competence Centre, Department of Microbiology und Biotechnology, Max Rubner-Institut, Kiel, Germany.</title>
        <authorList>
            <person name="Sprotte S."/>
            <person name="Brinks E."/>
        </authorList>
    </citation>
    <scope>NUCLEOTIDE SEQUENCE</scope>
</reference>
<name>A0AAU8GP27_9CAUD</name>
<protein>
    <recommendedName>
        <fullName evidence="2">A1 protein</fullName>
    </recommendedName>
</protein>